<dbReference type="Proteomes" id="UP000033636">
    <property type="component" value="Unassembled WGS sequence"/>
</dbReference>
<gene>
    <name evidence="1" type="ORF">TU35_008885</name>
</gene>
<accession>A0ACC6V3J9</accession>
<comment type="caution">
    <text evidence="1">The sequence shown here is derived from an EMBL/GenBank/DDBJ whole genome shotgun (WGS) entry which is preliminary data.</text>
</comment>
<evidence type="ECO:0000313" key="1">
    <source>
        <dbReference type="EMBL" id="MFB6491329.1"/>
    </source>
</evidence>
<proteinExistence type="predicted"/>
<evidence type="ECO:0000313" key="2">
    <source>
        <dbReference type="Proteomes" id="UP000033636"/>
    </source>
</evidence>
<reference evidence="1" key="1">
    <citation type="submission" date="2024-07" db="EMBL/GenBank/DDBJ databases">
        <title>Metagenome and Metagenome-Assembled Genomes of Archaea from a hot spring from the geothermal field of Los Azufres, Mexico.</title>
        <authorList>
            <person name="Marin-Paredes R."/>
            <person name="Martinez-Romero E."/>
            <person name="Servin-Garciduenas L.E."/>
        </authorList>
    </citation>
    <scope>NUCLEOTIDE SEQUENCE</scope>
</reference>
<organism evidence="1 2">
    <name type="scientific">Thermoproteus sp. AZ2</name>
    <dbReference type="NCBI Taxonomy" id="1609232"/>
    <lineage>
        <taxon>Archaea</taxon>
        <taxon>Thermoproteota</taxon>
        <taxon>Thermoprotei</taxon>
        <taxon>Thermoproteales</taxon>
        <taxon>Thermoproteaceae</taxon>
        <taxon>Thermoproteus</taxon>
    </lineage>
</organism>
<sequence length="122" mass="13378">MEAIELAILLGVAVALAIAFFWFAYTYFYSTTKTIPRITPPELYYAGNGTLVIYVYNPGPNHAYVNAVFLNGEACNLTSGEEIPPYRTVEVRALCRAPPGLPQYSGKLVVNGYAFVFDASPD</sequence>
<name>A0ACC6V3J9_9CREN</name>
<dbReference type="EMBL" id="JZWT02000029">
    <property type="protein sequence ID" value="MFB6491329.1"/>
    <property type="molecule type" value="Genomic_DNA"/>
</dbReference>
<protein>
    <submittedName>
        <fullName evidence="1">Uncharacterized protein</fullName>
    </submittedName>
</protein>